<dbReference type="EMBL" id="BTGU01000915">
    <property type="protein sequence ID" value="GMN69719.1"/>
    <property type="molecule type" value="Genomic_DNA"/>
</dbReference>
<organism evidence="1 2">
    <name type="scientific">Ficus carica</name>
    <name type="common">Common fig</name>
    <dbReference type="NCBI Taxonomy" id="3494"/>
    <lineage>
        <taxon>Eukaryota</taxon>
        <taxon>Viridiplantae</taxon>
        <taxon>Streptophyta</taxon>
        <taxon>Embryophyta</taxon>
        <taxon>Tracheophyta</taxon>
        <taxon>Spermatophyta</taxon>
        <taxon>Magnoliopsida</taxon>
        <taxon>eudicotyledons</taxon>
        <taxon>Gunneridae</taxon>
        <taxon>Pentapetalae</taxon>
        <taxon>rosids</taxon>
        <taxon>fabids</taxon>
        <taxon>Rosales</taxon>
        <taxon>Moraceae</taxon>
        <taxon>Ficeae</taxon>
        <taxon>Ficus</taxon>
    </lineage>
</organism>
<keyword evidence="2" id="KW-1185">Reference proteome</keyword>
<protein>
    <recommendedName>
        <fullName evidence="3">Protein PYRICULARIA ORYZAE RESISTANCE 21-like</fullName>
    </recommendedName>
</protein>
<evidence type="ECO:0000313" key="2">
    <source>
        <dbReference type="Proteomes" id="UP001187192"/>
    </source>
</evidence>
<dbReference type="Gene3D" id="3.30.70.100">
    <property type="match status" value="1"/>
</dbReference>
<dbReference type="AlphaFoldDB" id="A0AA88EJ25"/>
<comment type="caution">
    <text evidence="1">The sequence shown here is derived from an EMBL/GenBank/DDBJ whole genome shotgun (WGS) entry which is preliminary data.</text>
</comment>
<evidence type="ECO:0008006" key="3">
    <source>
        <dbReference type="Google" id="ProtNLM"/>
    </source>
</evidence>
<sequence length="189" mass="21208">MVLEVDLQCDRCYRKIKCILCLFDEVKDQVYDDKKNTVTITVISCDPERLKRRLLCKGKGVIKSIIIKLPDKPDKLDKPSSPHNPKSVPSVPVPVPCVPCVPICPIPVPGPCRPPCCCKDRCECHCDGRNECRCGGPCFHRHNIDCGPPPSNPCDGHWRRPVCQSYGSGKFYFSTQGQEYCSDPTCRIM</sequence>
<dbReference type="InterPro" id="IPR036163">
    <property type="entry name" value="HMA_dom_sf"/>
</dbReference>
<proteinExistence type="predicted"/>
<reference evidence="1" key="1">
    <citation type="submission" date="2023-07" db="EMBL/GenBank/DDBJ databases">
        <title>draft genome sequence of fig (Ficus carica).</title>
        <authorList>
            <person name="Takahashi T."/>
            <person name="Nishimura K."/>
        </authorList>
    </citation>
    <scope>NUCLEOTIDE SEQUENCE</scope>
</reference>
<gene>
    <name evidence="1" type="ORF">TIFTF001_038762</name>
</gene>
<dbReference type="SUPFAM" id="SSF55008">
    <property type="entry name" value="HMA, heavy metal-associated domain"/>
    <property type="match status" value="1"/>
</dbReference>
<dbReference type="PANTHER" id="PTHR47005">
    <property type="entry name" value="HEAVY METAL TRANSPORT/DETOXIFICATION SUPERFAMILY PROTEIN"/>
    <property type="match status" value="1"/>
</dbReference>
<dbReference type="PANTHER" id="PTHR47005:SF5">
    <property type="entry name" value="HEAVY METAL TRANSPORT_DETOXIFICATION SUPERFAMILY PROTEIN"/>
    <property type="match status" value="1"/>
</dbReference>
<dbReference type="GO" id="GO:0046872">
    <property type="term" value="F:metal ion binding"/>
    <property type="evidence" value="ECO:0007669"/>
    <property type="project" value="InterPro"/>
</dbReference>
<name>A0AA88EJ25_FICCA</name>
<accession>A0AA88EJ25</accession>
<dbReference type="Proteomes" id="UP001187192">
    <property type="component" value="Unassembled WGS sequence"/>
</dbReference>
<evidence type="ECO:0000313" key="1">
    <source>
        <dbReference type="EMBL" id="GMN69719.1"/>
    </source>
</evidence>